<reference evidence="1" key="1">
    <citation type="submission" date="2014-11" db="EMBL/GenBank/DDBJ databases">
        <authorList>
            <person name="Amaro Gonzalez C."/>
        </authorList>
    </citation>
    <scope>NUCLEOTIDE SEQUENCE</scope>
</reference>
<organism evidence="1">
    <name type="scientific">Anguilla anguilla</name>
    <name type="common">European freshwater eel</name>
    <name type="synonym">Muraena anguilla</name>
    <dbReference type="NCBI Taxonomy" id="7936"/>
    <lineage>
        <taxon>Eukaryota</taxon>
        <taxon>Metazoa</taxon>
        <taxon>Chordata</taxon>
        <taxon>Craniata</taxon>
        <taxon>Vertebrata</taxon>
        <taxon>Euteleostomi</taxon>
        <taxon>Actinopterygii</taxon>
        <taxon>Neopterygii</taxon>
        <taxon>Teleostei</taxon>
        <taxon>Anguilliformes</taxon>
        <taxon>Anguillidae</taxon>
        <taxon>Anguilla</taxon>
    </lineage>
</organism>
<name>A0A0E9T611_ANGAN</name>
<evidence type="ECO:0000313" key="1">
    <source>
        <dbReference type="EMBL" id="JAH49094.1"/>
    </source>
</evidence>
<dbReference type="AlphaFoldDB" id="A0A0E9T611"/>
<reference evidence="1" key="2">
    <citation type="journal article" date="2015" name="Fish Shellfish Immunol.">
        <title>Early steps in the European eel (Anguilla anguilla)-Vibrio vulnificus interaction in the gills: Role of the RtxA13 toxin.</title>
        <authorList>
            <person name="Callol A."/>
            <person name="Pajuelo D."/>
            <person name="Ebbesson L."/>
            <person name="Teles M."/>
            <person name="MacKenzie S."/>
            <person name="Amaro C."/>
        </authorList>
    </citation>
    <scope>NUCLEOTIDE SEQUENCE</scope>
</reference>
<proteinExistence type="predicted"/>
<protein>
    <submittedName>
        <fullName evidence="1">Uncharacterized protein</fullName>
    </submittedName>
</protein>
<dbReference type="EMBL" id="GBXM01059483">
    <property type="protein sequence ID" value="JAH49094.1"/>
    <property type="molecule type" value="Transcribed_RNA"/>
</dbReference>
<sequence>MGRKVTLSACSLNQWSLDFDGNCARILKSKRVKVFKLSEC</sequence>
<accession>A0A0E9T611</accession>